<keyword evidence="11" id="KW-1185">Reference proteome</keyword>
<evidence type="ECO:0000256" key="2">
    <source>
        <dbReference type="ARBA" id="ARBA00007783"/>
    </source>
</evidence>
<dbReference type="AlphaFoldDB" id="I3VTF5"/>
<evidence type="ECO:0000256" key="6">
    <source>
        <dbReference type="ARBA" id="ARBA00022989"/>
    </source>
</evidence>
<evidence type="ECO:0000256" key="1">
    <source>
        <dbReference type="ARBA" id="ARBA00004651"/>
    </source>
</evidence>
<feature type="transmembrane region" description="Helical" evidence="8">
    <location>
        <begin position="264"/>
        <end position="283"/>
    </location>
</feature>
<evidence type="ECO:0000256" key="8">
    <source>
        <dbReference type="RuleBase" id="RU361157"/>
    </source>
</evidence>
<dbReference type="eggNOG" id="COG0842">
    <property type="taxonomic scope" value="Bacteria"/>
</dbReference>
<accession>I3VTF5</accession>
<keyword evidence="4 8" id="KW-1003">Cell membrane</keyword>
<evidence type="ECO:0000256" key="3">
    <source>
        <dbReference type="ARBA" id="ARBA00022448"/>
    </source>
</evidence>
<dbReference type="Proteomes" id="UP000006178">
    <property type="component" value="Chromosome"/>
</dbReference>
<dbReference type="BioCyc" id="TSAC1094508:GLMA-788-MONOMER"/>
<name>I3VTF5_THESW</name>
<dbReference type="InterPro" id="IPR013525">
    <property type="entry name" value="ABC2_TM"/>
</dbReference>
<organism evidence="10 11">
    <name type="scientific">Thermoanaerobacterium saccharolyticum (strain DSM 8691 / JW/SL-YS485)</name>
    <dbReference type="NCBI Taxonomy" id="1094508"/>
    <lineage>
        <taxon>Bacteria</taxon>
        <taxon>Bacillati</taxon>
        <taxon>Bacillota</taxon>
        <taxon>Clostridia</taxon>
        <taxon>Thermoanaerobacterales</taxon>
        <taxon>Thermoanaerobacteraceae</taxon>
        <taxon>Thermoanaerobacterium</taxon>
    </lineage>
</organism>
<reference evidence="10 11" key="1">
    <citation type="journal article" date="2014" name="Appl. Environ. Microbiol.">
        <title>Profile of Secreted Hydrolases, Associated Proteins, and SlpA in Thermoanaerobacterium saccharolyticum during the Degradation of Hemicellulose.</title>
        <authorList>
            <person name="Currie D.H."/>
            <person name="Guss A.M."/>
            <person name="Herring C.D."/>
            <person name="Giannone R.J."/>
            <person name="Johnson C.M."/>
            <person name="Lankford P.K."/>
            <person name="Brown S.D."/>
            <person name="Hettich R.L."/>
            <person name="Lynd L.R."/>
        </authorList>
    </citation>
    <scope>NUCLEOTIDE SEQUENCE [LARGE SCALE GENOMIC DNA]</scope>
    <source>
        <strain evidence="11">DSM 8691 / JW/SL-YS485</strain>
    </source>
</reference>
<dbReference type="PROSITE" id="PS51012">
    <property type="entry name" value="ABC_TM2"/>
    <property type="match status" value="1"/>
</dbReference>
<feature type="transmembrane region" description="Helical" evidence="8">
    <location>
        <begin position="186"/>
        <end position="205"/>
    </location>
</feature>
<dbReference type="PANTHER" id="PTHR30294:SF45">
    <property type="entry name" value="LINEARMYCIN RESISTANCE PERMEASE PROTEIN LNRN"/>
    <property type="match status" value="1"/>
</dbReference>
<gene>
    <name evidence="10" type="ordered locus">Tsac_0778</name>
</gene>
<evidence type="ECO:0000313" key="10">
    <source>
        <dbReference type="EMBL" id="AFK85800.1"/>
    </source>
</evidence>
<evidence type="ECO:0000256" key="5">
    <source>
        <dbReference type="ARBA" id="ARBA00022692"/>
    </source>
</evidence>
<dbReference type="PRINTS" id="PR00164">
    <property type="entry name" value="ABC2TRNSPORT"/>
</dbReference>
<dbReference type="InterPro" id="IPR047817">
    <property type="entry name" value="ABC2_TM_bact-type"/>
</dbReference>
<dbReference type="PATRIC" id="fig|1094508.3.peg.785"/>
<comment type="subcellular location">
    <subcellularLocation>
        <location evidence="1 8">Cell membrane</location>
        <topology evidence="1 8">Multi-pass membrane protein</topology>
    </subcellularLocation>
</comment>
<dbReference type="Pfam" id="PF12698">
    <property type="entry name" value="ABC2_membrane_3"/>
    <property type="match status" value="1"/>
</dbReference>
<dbReference type="Gene3D" id="3.40.1710.10">
    <property type="entry name" value="abc type-2 transporter like domain"/>
    <property type="match status" value="1"/>
</dbReference>
<sequence length="380" mass="42642">MRNVFLLVKNTLKLFFRRKGNLIYILLSVLIPFVVLTVNLSGTSKLTIGVINNDTGILSKDLVNSFKDSQKFRVVNIDKSNLDKYVTKGNIDFAIIFPKDFSKNVIEDKPLKVQIVSIKGKEVALAVKNYVDEYISNLKYLSISSNGDSSTFYKMYQEYEKNALIKLGEYTVKDKSVINDIMTRSVGMFIMFLMMGTSRIAELMLQEKRDKTYSRICAAPVKSIVYASSNFIVNMIVTLFQIGLIMLLLAVFMKLPFDKSFLEIFVILVAFGISAIGLSMLIVAFSDSTAQSGGLSTLIITPSCMLGGAFWPIEVMPKIFQKVSYFMPQRWAIDAITKIEGATSSSDVLLNIFILLAFALTFILIASYKMKMSNKMADFV</sequence>
<evidence type="ECO:0000259" key="9">
    <source>
        <dbReference type="PROSITE" id="PS51012"/>
    </source>
</evidence>
<feature type="transmembrane region" description="Helical" evidence="8">
    <location>
        <begin position="21"/>
        <end position="42"/>
    </location>
</feature>
<dbReference type="GO" id="GO:0140359">
    <property type="term" value="F:ABC-type transporter activity"/>
    <property type="evidence" value="ECO:0007669"/>
    <property type="project" value="InterPro"/>
</dbReference>
<keyword evidence="7 8" id="KW-0472">Membrane</keyword>
<dbReference type="EMBL" id="CP003184">
    <property type="protein sequence ID" value="AFK85800.1"/>
    <property type="molecule type" value="Genomic_DNA"/>
</dbReference>
<evidence type="ECO:0000256" key="7">
    <source>
        <dbReference type="ARBA" id="ARBA00023136"/>
    </source>
</evidence>
<evidence type="ECO:0000256" key="4">
    <source>
        <dbReference type="ARBA" id="ARBA00022475"/>
    </source>
</evidence>
<dbReference type="GO" id="GO:0043190">
    <property type="term" value="C:ATP-binding cassette (ABC) transporter complex"/>
    <property type="evidence" value="ECO:0007669"/>
    <property type="project" value="InterPro"/>
</dbReference>
<keyword evidence="5 8" id="KW-0812">Transmembrane</keyword>
<feature type="transmembrane region" description="Helical" evidence="8">
    <location>
        <begin position="348"/>
        <end position="368"/>
    </location>
</feature>
<dbReference type="KEGG" id="tsh:Tsac_0778"/>
<feature type="transmembrane region" description="Helical" evidence="8">
    <location>
        <begin position="231"/>
        <end position="252"/>
    </location>
</feature>
<feature type="transmembrane region" description="Helical" evidence="8">
    <location>
        <begin position="295"/>
        <end position="313"/>
    </location>
</feature>
<keyword evidence="3 8" id="KW-0813">Transport</keyword>
<dbReference type="RefSeq" id="WP_014757705.1">
    <property type="nucleotide sequence ID" value="NC_017992.1"/>
</dbReference>
<protein>
    <recommendedName>
        <fullName evidence="8">Transport permease protein</fullName>
    </recommendedName>
</protein>
<comment type="similarity">
    <text evidence="2 8">Belongs to the ABC-2 integral membrane protein family.</text>
</comment>
<dbReference type="PANTHER" id="PTHR30294">
    <property type="entry name" value="MEMBRANE COMPONENT OF ABC TRANSPORTER YHHJ-RELATED"/>
    <property type="match status" value="1"/>
</dbReference>
<dbReference type="InterPro" id="IPR051449">
    <property type="entry name" value="ABC-2_transporter_component"/>
</dbReference>
<keyword evidence="6 8" id="KW-1133">Transmembrane helix</keyword>
<feature type="domain" description="ABC transmembrane type-2" evidence="9">
    <location>
        <begin position="149"/>
        <end position="373"/>
    </location>
</feature>
<dbReference type="STRING" id="1094508.Tsac_0778"/>
<dbReference type="InterPro" id="IPR000412">
    <property type="entry name" value="ABC_2_transport"/>
</dbReference>
<evidence type="ECO:0000313" key="11">
    <source>
        <dbReference type="Proteomes" id="UP000006178"/>
    </source>
</evidence>
<proteinExistence type="inferred from homology"/>